<name>A0AAU0N2U0_9GAMM</name>
<dbReference type="EMBL" id="CP137555">
    <property type="protein sequence ID" value="WOX06665.1"/>
    <property type="molecule type" value="Genomic_DNA"/>
</dbReference>
<dbReference type="PANTHER" id="PTHR43420">
    <property type="entry name" value="ACETYLTRANSFERASE"/>
    <property type="match status" value="1"/>
</dbReference>
<keyword evidence="2" id="KW-0963">Cytoplasm</keyword>
<dbReference type="InterPro" id="IPR016181">
    <property type="entry name" value="Acyl_CoA_acyltransferase"/>
</dbReference>
<evidence type="ECO:0000256" key="1">
    <source>
        <dbReference type="ARBA" id="ARBA00005395"/>
    </source>
</evidence>
<dbReference type="SUPFAM" id="SSF55729">
    <property type="entry name" value="Acyl-CoA N-acyltransferases (Nat)"/>
    <property type="match status" value="1"/>
</dbReference>
<evidence type="ECO:0000259" key="5">
    <source>
        <dbReference type="PROSITE" id="PS51186"/>
    </source>
</evidence>
<organism evidence="6 7">
    <name type="scientific">Microbulbifer pacificus</name>
    <dbReference type="NCBI Taxonomy" id="407164"/>
    <lineage>
        <taxon>Bacteria</taxon>
        <taxon>Pseudomonadati</taxon>
        <taxon>Pseudomonadota</taxon>
        <taxon>Gammaproteobacteria</taxon>
        <taxon>Cellvibrionales</taxon>
        <taxon>Microbulbiferaceae</taxon>
        <taxon>Microbulbifer</taxon>
    </lineage>
</organism>
<keyword evidence="7" id="KW-1185">Reference proteome</keyword>
<dbReference type="AlphaFoldDB" id="A0AAU0N2U0"/>
<sequence>MNTSPSGHLPHSDTITGLTLEQAALPDCDALAQLARSAHTHPWSAGQYRGSMESGHHCWVFRTNEGAIAACCVVSRVFDEVEVLDVAVAPEWRRRGVGASLLQQIFSSLPEDVARVLLEVRASNRAGRALYHKLGFSEDGRRKNYYPKADGSREDALLMSLIL</sequence>
<reference evidence="6 7" key="1">
    <citation type="submission" date="2023-10" db="EMBL/GenBank/DDBJ databases">
        <title>Description of Microbulbifer bruguierae sp. nov., isolated from the sediments of mangrove plant Bruguiera sexangula and comparative genomic analyses of the genus Microbulbifer.</title>
        <authorList>
            <person name="Long M."/>
        </authorList>
    </citation>
    <scope>NUCLEOTIDE SEQUENCE [LARGE SCALE GENOMIC DNA]</scope>
    <source>
        <strain evidence="6 7">SPO729</strain>
    </source>
</reference>
<dbReference type="PANTHER" id="PTHR43420:SF12">
    <property type="entry name" value="N-ACETYLTRANSFERASE DOMAIN-CONTAINING PROTEIN"/>
    <property type="match status" value="1"/>
</dbReference>
<dbReference type="KEGG" id="mpaf:R5R33_05895"/>
<evidence type="ECO:0000256" key="2">
    <source>
        <dbReference type="ARBA" id="ARBA00022490"/>
    </source>
</evidence>
<keyword evidence="4 6" id="KW-0012">Acyltransferase</keyword>
<evidence type="ECO:0000256" key="4">
    <source>
        <dbReference type="ARBA" id="ARBA00023315"/>
    </source>
</evidence>
<keyword evidence="6" id="KW-0687">Ribonucleoprotein</keyword>
<evidence type="ECO:0000313" key="6">
    <source>
        <dbReference type="EMBL" id="WOX06665.1"/>
    </source>
</evidence>
<dbReference type="Gene3D" id="3.40.630.30">
    <property type="match status" value="1"/>
</dbReference>
<dbReference type="GO" id="GO:0005840">
    <property type="term" value="C:ribosome"/>
    <property type="evidence" value="ECO:0007669"/>
    <property type="project" value="UniProtKB-KW"/>
</dbReference>
<dbReference type="GO" id="GO:0008999">
    <property type="term" value="F:protein-N-terminal-alanine acetyltransferase activity"/>
    <property type="evidence" value="ECO:0007669"/>
    <property type="project" value="UniProtKB-EC"/>
</dbReference>
<evidence type="ECO:0000256" key="3">
    <source>
        <dbReference type="ARBA" id="ARBA00022679"/>
    </source>
</evidence>
<dbReference type="NCBIfam" id="TIGR01575">
    <property type="entry name" value="rimI"/>
    <property type="match status" value="1"/>
</dbReference>
<feature type="domain" description="N-acetyltransferase" evidence="5">
    <location>
        <begin position="18"/>
        <end position="163"/>
    </location>
</feature>
<dbReference type="RefSeq" id="WP_318955117.1">
    <property type="nucleotide sequence ID" value="NZ_CP137555.1"/>
</dbReference>
<dbReference type="PROSITE" id="PS51186">
    <property type="entry name" value="GNAT"/>
    <property type="match status" value="1"/>
</dbReference>
<keyword evidence="3 6" id="KW-0808">Transferase</keyword>
<protein>
    <submittedName>
        <fullName evidence="6">Ribosomal protein S18-alanine N-acetyltransferase</fullName>
        <ecNumber evidence="6">2.3.1.266</ecNumber>
    </submittedName>
</protein>
<dbReference type="Pfam" id="PF00583">
    <property type="entry name" value="Acetyltransf_1"/>
    <property type="match status" value="1"/>
</dbReference>
<accession>A0AAU0N2U0</accession>
<dbReference type="CDD" id="cd04301">
    <property type="entry name" value="NAT_SF"/>
    <property type="match status" value="1"/>
</dbReference>
<evidence type="ECO:0000313" key="7">
    <source>
        <dbReference type="Proteomes" id="UP001302477"/>
    </source>
</evidence>
<dbReference type="InterPro" id="IPR000182">
    <property type="entry name" value="GNAT_dom"/>
</dbReference>
<keyword evidence="6" id="KW-0689">Ribosomal protein</keyword>
<proteinExistence type="inferred from homology"/>
<gene>
    <name evidence="6" type="primary">rimI</name>
    <name evidence="6" type="ORF">R5R33_05895</name>
</gene>
<dbReference type="InterPro" id="IPR050680">
    <property type="entry name" value="YpeA/RimI_acetyltransf"/>
</dbReference>
<comment type="similarity">
    <text evidence="1">Belongs to the acetyltransferase family. RimI subfamily.</text>
</comment>
<dbReference type="Proteomes" id="UP001302477">
    <property type="component" value="Chromosome"/>
</dbReference>
<dbReference type="InterPro" id="IPR006464">
    <property type="entry name" value="AcTrfase_RimI/Ard1"/>
</dbReference>
<dbReference type="EC" id="2.3.1.266" evidence="6"/>